<sequence>MKLDEFSDFEIFFFSDVDYEQMTAQVEYKSEQVFQITMDEGIKNMKVIFFTEFVDTAFKPEYKMGDFMAVLNAASKSLSEYWEDE</sequence>
<dbReference type="EMBL" id="JAEMNX010000059">
    <property type="protein sequence ID" value="MBJ7540073.1"/>
    <property type="molecule type" value="Genomic_DNA"/>
</dbReference>
<name>A0A934JSR6_9GAMM</name>
<organism evidence="1 2">
    <name type="scientific">Marinomonas transparens</name>
    <dbReference type="NCBI Taxonomy" id="2795388"/>
    <lineage>
        <taxon>Bacteria</taxon>
        <taxon>Pseudomonadati</taxon>
        <taxon>Pseudomonadota</taxon>
        <taxon>Gammaproteobacteria</taxon>
        <taxon>Oceanospirillales</taxon>
        <taxon>Oceanospirillaceae</taxon>
        <taxon>Marinomonas</taxon>
    </lineage>
</organism>
<protein>
    <submittedName>
        <fullName evidence="1">Uncharacterized protein</fullName>
    </submittedName>
</protein>
<dbReference type="AlphaFoldDB" id="A0A934JSR6"/>
<evidence type="ECO:0000313" key="1">
    <source>
        <dbReference type="EMBL" id="MBJ7540073.1"/>
    </source>
</evidence>
<proteinExistence type="predicted"/>
<evidence type="ECO:0000313" key="2">
    <source>
        <dbReference type="Proteomes" id="UP000628710"/>
    </source>
</evidence>
<keyword evidence="2" id="KW-1185">Reference proteome</keyword>
<dbReference type="RefSeq" id="WP_199470465.1">
    <property type="nucleotide sequence ID" value="NZ_JAEMNX010000059.1"/>
</dbReference>
<accession>A0A934JSR6</accession>
<dbReference type="Proteomes" id="UP000628710">
    <property type="component" value="Unassembled WGS sequence"/>
</dbReference>
<reference evidence="1" key="1">
    <citation type="submission" date="2020-12" db="EMBL/GenBank/DDBJ databases">
        <title>Marinomonas arctica sp. nov., a psychrotolerant bacterium isolated from the Arctic.</title>
        <authorList>
            <person name="Zhang Y."/>
        </authorList>
    </citation>
    <scope>NUCLEOTIDE SEQUENCE</scope>
    <source>
        <strain evidence="1">C1424</strain>
    </source>
</reference>
<gene>
    <name evidence="1" type="ORF">I8J31_20610</name>
</gene>
<comment type="caution">
    <text evidence="1">The sequence shown here is derived from an EMBL/GenBank/DDBJ whole genome shotgun (WGS) entry which is preliminary data.</text>
</comment>